<comment type="caution">
    <text evidence="1">The sequence shown here is derived from an EMBL/GenBank/DDBJ whole genome shotgun (WGS) entry which is preliminary data.</text>
</comment>
<keyword evidence="2" id="KW-1185">Reference proteome</keyword>
<dbReference type="AlphaFoldDB" id="A0A5B7EGP4"/>
<reference evidence="1 2" key="1">
    <citation type="submission" date="2019-05" db="EMBL/GenBank/DDBJ databases">
        <title>Another draft genome of Portunus trituberculatus and its Hox gene families provides insights of decapod evolution.</title>
        <authorList>
            <person name="Jeong J.-H."/>
            <person name="Song I."/>
            <person name="Kim S."/>
            <person name="Choi T."/>
            <person name="Kim D."/>
            <person name="Ryu S."/>
            <person name="Kim W."/>
        </authorList>
    </citation>
    <scope>NUCLEOTIDE SEQUENCE [LARGE SCALE GENOMIC DNA]</scope>
    <source>
        <tissue evidence="1">Muscle</tissue>
    </source>
</reference>
<evidence type="ECO:0000313" key="2">
    <source>
        <dbReference type="Proteomes" id="UP000324222"/>
    </source>
</evidence>
<evidence type="ECO:0000313" key="1">
    <source>
        <dbReference type="EMBL" id="MPC32223.1"/>
    </source>
</evidence>
<dbReference type="Proteomes" id="UP000324222">
    <property type="component" value="Unassembled WGS sequence"/>
</dbReference>
<sequence>MWSVNSARYTVRPLMATRVEQTRSTELYSGTDTDKWFRVASVAWSEEEPTCVSANLTHDKTAAPDKHSMLEVTCVEPWEHSTHNAARSAAHTTTDYRRDKQSVTSTEFTKQDAGTKMQVLGGRVNTVPSYYRVREGHLPAPRGISPPSTPHHHIPSPAPTIACSPGGGAELARWRHAKKNIVMYLVM</sequence>
<organism evidence="1 2">
    <name type="scientific">Portunus trituberculatus</name>
    <name type="common">Swimming crab</name>
    <name type="synonym">Neptunus trituberculatus</name>
    <dbReference type="NCBI Taxonomy" id="210409"/>
    <lineage>
        <taxon>Eukaryota</taxon>
        <taxon>Metazoa</taxon>
        <taxon>Ecdysozoa</taxon>
        <taxon>Arthropoda</taxon>
        <taxon>Crustacea</taxon>
        <taxon>Multicrustacea</taxon>
        <taxon>Malacostraca</taxon>
        <taxon>Eumalacostraca</taxon>
        <taxon>Eucarida</taxon>
        <taxon>Decapoda</taxon>
        <taxon>Pleocyemata</taxon>
        <taxon>Brachyura</taxon>
        <taxon>Eubrachyura</taxon>
        <taxon>Portunoidea</taxon>
        <taxon>Portunidae</taxon>
        <taxon>Portuninae</taxon>
        <taxon>Portunus</taxon>
    </lineage>
</organism>
<protein>
    <submittedName>
        <fullName evidence="1">Uncharacterized protein</fullName>
    </submittedName>
</protein>
<gene>
    <name evidence="1" type="ORF">E2C01_025531</name>
</gene>
<proteinExistence type="predicted"/>
<name>A0A5B7EGP4_PORTR</name>
<accession>A0A5B7EGP4</accession>
<dbReference type="EMBL" id="VSRR010002588">
    <property type="protein sequence ID" value="MPC32223.1"/>
    <property type="molecule type" value="Genomic_DNA"/>
</dbReference>